<dbReference type="AlphaFoldDB" id="A0A1H5YBT3"/>
<protein>
    <recommendedName>
        <fullName evidence="3">Type I phosphodiesterase / nucleotide pyrophosphatase</fullName>
    </recommendedName>
</protein>
<gene>
    <name evidence="1" type="ORF">SAMN03080598_02900</name>
</gene>
<sequence>MLKIVLNRMRCFLVILLFPIIGFSREKKVVFVLLDAIPASELEQLETPNLDQIAKIGVERNAVNIWKSFKK</sequence>
<keyword evidence="2" id="KW-1185">Reference proteome</keyword>
<name>A0A1H5YBT3_9BACT</name>
<accession>A0A1H5YBT3</accession>
<reference evidence="2" key="1">
    <citation type="submission" date="2016-10" db="EMBL/GenBank/DDBJ databases">
        <authorList>
            <person name="Varghese N."/>
            <person name="Submissions S."/>
        </authorList>
    </citation>
    <scope>NUCLEOTIDE SEQUENCE [LARGE SCALE GENOMIC DNA]</scope>
    <source>
        <strain evidence="2">DSM 17298</strain>
    </source>
</reference>
<evidence type="ECO:0000313" key="1">
    <source>
        <dbReference type="EMBL" id="SEG21107.1"/>
    </source>
</evidence>
<evidence type="ECO:0008006" key="3">
    <source>
        <dbReference type="Google" id="ProtNLM"/>
    </source>
</evidence>
<dbReference type="RefSeq" id="WP_146064418.1">
    <property type="nucleotide sequence ID" value="NZ_FNVR01000018.1"/>
</dbReference>
<organism evidence="1 2">
    <name type="scientific">Algoriphagus boritolerans DSM 17298 = JCM 18970</name>
    <dbReference type="NCBI Taxonomy" id="1120964"/>
    <lineage>
        <taxon>Bacteria</taxon>
        <taxon>Pseudomonadati</taxon>
        <taxon>Bacteroidota</taxon>
        <taxon>Cytophagia</taxon>
        <taxon>Cytophagales</taxon>
        <taxon>Cyclobacteriaceae</taxon>
        <taxon>Algoriphagus</taxon>
    </lineage>
</organism>
<dbReference type="EMBL" id="FNVR01000018">
    <property type="protein sequence ID" value="SEG21107.1"/>
    <property type="molecule type" value="Genomic_DNA"/>
</dbReference>
<proteinExistence type="predicted"/>
<dbReference type="OrthoDB" id="279982at2"/>
<evidence type="ECO:0000313" key="2">
    <source>
        <dbReference type="Proteomes" id="UP000236736"/>
    </source>
</evidence>
<dbReference type="Proteomes" id="UP000236736">
    <property type="component" value="Unassembled WGS sequence"/>
</dbReference>